<dbReference type="PANTHER" id="PTHR23149">
    <property type="entry name" value="G PATCH DOMAIN CONTAINING PROTEIN"/>
    <property type="match status" value="1"/>
</dbReference>
<comment type="caution">
    <text evidence="4">The sequence shown here is derived from an EMBL/GenBank/DDBJ whole genome shotgun (WGS) entry which is preliminary data.</text>
</comment>
<gene>
    <name evidence="4" type="ORF">Taro_007019</name>
</gene>
<dbReference type="SMART" id="SM00443">
    <property type="entry name" value="G_patch"/>
    <property type="match status" value="1"/>
</dbReference>
<feature type="domain" description="G-patch" evidence="3">
    <location>
        <begin position="15"/>
        <end position="61"/>
    </location>
</feature>
<feature type="transmembrane region" description="Helical" evidence="2">
    <location>
        <begin position="432"/>
        <end position="450"/>
    </location>
</feature>
<keyword evidence="2" id="KW-0812">Transmembrane</keyword>
<feature type="compositionally biased region" description="Basic and acidic residues" evidence="1">
    <location>
        <begin position="480"/>
        <end position="494"/>
    </location>
</feature>
<dbReference type="PROSITE" id="PS50174">
    <property type="entry name" value="G_PATCH"/>
    <property type="match status" value="1"/>
</dbReference>
<dbReference type="GO" id="GO:0003676">
    <property type="term" value="F:nucleic acid binding"/>
    <property type="evidence" value="ECO:0007669"/>
    <property type="project" value="InterPro"/>
</dbReference>
<keyword evidence="2" id="KW-0472">Membrane</keyword>
<feature type="region of interest" description="Disordered" evidence="1">
    <location>
        <begin position="98"/>
        <end position="117"/>
    </location>
</feature>
<name>A0A843U2J2_COLES</name>
<protein>
    <recommendedName>
        <fullName evidence="3">G-patch domain-containing protein</fullName>
    </recommendedName>
</protein>
<evidence type="ECO:0000256" key="2">
    <source>
        <dbReference type="SAM" id="Phobius"/>
    </source>
</evidence>
<feature type="region of interest" description="Disordered" evidence="1">
    <location>
        <begin position="480"/>
        <end position="502"/>
    </location>
</feature>
<dbReference type="Proteomes" id="UP000652761">
    <property type="component" value="Unassembled WGS sequence"/>
</dbReference>
<evidence type="ECO:0000256" key="1">
    <source>
        <dbReference type="SAM" id="MobiDB-lite"/>
    </source>
</evidence>
<proteinExistence type="predicted"/>
<dbReference type="Pfam" id="PF01585">
    <property type="entry name" value="G-patch"/>
    <property type="match status" value="1"/>
</dbReference>
<evidence type="ECO:0000313" key="5">
    <source>
        <dbReference type="Proteomes" id="UP000652761"/>
    </source>
</evidence>
<dbReference type="GO" id="GO:0005730">
    <property type="term" value="C:nucleolus"/>
    <property type="evidence" value="ECO:0007669"/>
    <property type="project" value="TreeGrafter"/>
</dbReference>
<accession>A0A843U2J2</accession>
<sequence length="502" mass="55649">MAAPEAPVCYAGIQRESAAFRLMKQMGWEEGDGLGKDKQGIKGHIRVKNKQDTTGVGLDQAAKNWAFDTSQFDNILKRLKVQVAEPVDAEVEMVDAPVGSPSEASTENVSVKATTSTENLSVKATRPQGRYKKRERGKLVKAYSEKDLQGILIYVRLRTRIDLRGQVVGIDLPGQVAGVKGAAPLAGTPPAVHARGTRHLAVPSLSTKETRRGPSIALTLAPDAPSSRNHPSLLLPVTTKQCLCPAHPCTSAARPLDPPRINLSFPWKLAEDPIWISFKNELRELRDVLVAVMQKTDCAVDPVLDVKCEEQEQVVLDESDATLADVEMQIRSELQDLHNDQVAPQNMLSETSSLVSDSTICTEPEIDDTWDLELFSFSGLQLISYCVFTEDRPIGSSFTAVVDSEFTLEDFDVVWLDFREAHTGQQLEIYDIMIRMVYFTLVLAYIFLLLRHFKIRGRIFSKWGRLTGTVTRDGRGTRLETSDVQRCESNDDVTHTTGKGPE</sequence>
<dbReference type="AlphaFoldDB" id="A0A843U2J2"/>
<keyword evidence="5" id="KW-1185">Reference proteome</keyword>
<reference evidence="4" key="1">
    <citation type="submission" date="2017-07" db="EMBL/GenBank/DDBJ databases">
        <title>Taro Niue Genome Assembly and Annotation.</title>
        <authorList>
            <person name="Atibalentja N."/>
            <person name="Keating K."/>
            <person name="Fields C.J."/>
        </authorList>
    </citation>
    <scope>NUCLEOTIDE SEQUENCE</scope>
    <source>
        <strain evidence="4">Niue_2</strain>
        <tissue evidence="4">Leaf</tissue>
    </source>
</reference>
<organism evidence="4 5">
    <name type="scientific">Colocasia esculenta</name>
    <name type="common">Wild taro</name>
    <name type="synonym">Arum esculentum</name>
    <dbReference type="NCBI Taxonomy" id="4460"/>
    <lineage>
        <taxon>Eukaryota</taxon>
        <taxon>Viridiplantae</taxon>
        <taxon>Streptophyta</taxon>
        <taxon>Embryophyta</taxon>
        <taxon>Tracheophyta</taxon>
        <taxon>Spermatophyta</taxon>
        <taxon>Magnoliopsida</taxon>
        <taxon>Liliopsida</taxon>
        <taxon>Araceae</taxon>
        <taxon>Aroideae</taxon>
        <taxon>Colocasieae</taxon>
        <taxon>Colocasia</taxon>
    </lineage>
</organism>
<evidence type="ECO:0000259" key="3">
    <source>
        <dbReference type="PROSITE" id="PS50174"/>
    </source>
</evidence>
<dbReference type="EMBL" id="NMUH01000217">
    <property type="protein sequence ID" value="MQL74639.1"/>
    <property type="molecule type" value="Genomic_DNA"/>
</dbReference>
<keyword evidence="2" id="KW-1133">Transmembrane helix</keyword>
<evidence type="ECO:0000313" key="4">
    <source>
        <dbReference type="EMBL" id="MQL74639.1"/>
    </source>
</evidence>
<feature type="compositionally biased region" description="Polar residues" evidence="1">
    <location>
        <begin position="102"/>
        <end position="117"/>
    </location>
</feature>
<dbReference type="PANTHER" id="PTHR23149:SF9">
    <property type="entry name" value="G PATCH DOMAIN-CONTAINING PROTEIN 4"/>
    <property type="match status" value="1"/>
</dbReference>
<dbReference type="InterPro" id="IPR000467">
    <property type="entry name" value="G_patch_dom"/>
</dbReference>
<dbReference type="InterPro" id="IPR050656">
    <property type="entry name" value="PINX1"/>
</dbReference>
<dbReference type="OrthoDB" id="29523at2759"/>